<evidence type="ECO:0000259" key="3">
    <source>
        <dbReference type="Pfam" id="PF07158"/>
    </source>
</evidence>
<feature type="transmembrane region" description="Helical" evidence="2">
    <location>
        <begin position="387"/>
        <end position="408"/>
    </location>
</feature>
<organism evidence="4 5">
    <name type="scientific">Pseudarthrobacter enclensis</name>
    <dbReference type="NCBI Taxonomy" id="993070"/>
    <lineage>
        <taxon>Bacteria</taxon>
        <taxon>Bacillati</taxon>
        <taxon>Actinomycetota</taxon>
        <taxon>Actinomycetes</taxon>
        <taxon>Micrococcales</taxon>
        <taxon>Micrococcaceae</taxon>
        <taxon>Pseudarthrobacter</taxon>
    </lineage>
</organism>
<feature type="transmembrane region" description="Helical" evidence="2">
    <location>
        <begin position="362"/>
        <end position="380"/>
    </location>
</feature>
<reference evidence="4 5" key="1">
    <citation type="journal article" date="2014" name="Arch. Microbiol.">
        <title>Arthrobacter enclensis sp. nov., isolated from sediment sample.</title>
        <authorList>
            <person name="Dastager S.G."/>
            <person name="Liu Q."/>
            <person name="Tang S.K."/>
            <person name="Krishnamurthi S."/>
            <person name="Lee J.C."/>
            <person name="Li W.J."/>
        </authorList>
    </citation>
    <scope>NUCLEOTIDE SEQUENCE [LARGE SCALE GENOMIC DNA]</scope>
    <source>
        <strain evidence="4 5">NIO-1008</strain>
    </source>
</reference>
<keyword evidence="2" id="KW-0472">Membrane</keyword>
<feature type="transmembrane region" description="Helical" evidence="2">
    <location>
        <begin position="337"/>
        <end position="356"/>
    </location>
</feature>
<comment type="caution">
    <text evidence="4">The sequence shown here is derived from an EMBL/GenBank/DDBJ whole genome shotgun (WGS) entry which is preliminary data.</text>
</comment>
<proteinExistence type="predicted"/>
<keyword evidence="5" id="KW-1185">Reference proteome</keyword>
<dbReference type="RefSeq" id="WP_058268408.1">
    <property type="nucleotide sequence ID" value="NZ_FMAZ01000004.1"/>
</dbReference>
<keyword evidence="2" id="KW-0812">Transmembrane</keyword>
<evidence type="ECO:0000256" key="1">
    <source>
        <dbReference type="SAM" id="MobiDB-lite"/>
    </source>
</evidence>
<dbReference type="STRING" id="993070.AS031_12195"/>
<feature type="transmembrane region" description="Helical" evidence="2">
    <location>
        <begin position="48"/>
        <end position="70"/>
    </location>
</feature>
<feature type="domain" description="Dicarboxylate carrier MatC N-terminal" evidence="3">
    <location>
        <begin position="1"/>
        <end position="147"/>
    </location>
</feature>
<dbReference type="InterPro" id="IPR009827">
    <property type="entry name" value="MatC_N"/>
</dbReference>
<evidence type="ECO:0000256" key="2">
    <source>
        <dbReference type="SAM" id="Phobius"/>
    </source>
</evidence>
<accession>A0A0V8IMU9</accession>
<dbReference type="Pfam" id="PF07158">
    <property type="entry name" value="MatC_N"/>
    <property type="match status" value="1"/>
</dbReference>
<sequence>MTPELISIIVLALLFLVATVRSVNMGVLAFVAAFGVGVGFAGMTTDEVVAGFPGELFLVLMGLTFLFGFAQQNGSIDLLVQWSLKAVKGKVAAAPWIFFALSALLVSVGALFAVAVVAPLAIPFARRYRINQLMMGMMVVHGALAGAFSPISVYGAFINGYLEKEGLPVDPVALFLVPLAFNLLIAAIVYMTMGGRLLKGVQISADGSQSEATLAGGSPLQPARSRGTVTSDGTTPPAGGTAVLTPLPELTATHRATPFQKLTLAGLAALAIGTAGFGLDVGILSLTIASVLAIVSPKSAKEAMTKVSWPTVILIAGVLTYVNVLQTAGTIDYVSSGIAAIGIPLVAALLLCYLAGITSAMASSVGIISVALALAVPFLHSGAIDPIGFVIALAIAATVVDVSPFSTNGALVLANVDEADRDKFYRQMLVYAGIVVAAGPGVAWLAILVPGWL</sequence>
<gene>
    <name evidence="4" type="ORF">AS031_12195</name>
</gene>
<dbReference type="OrthoDB" id="8738207at2"/>
<feature type="transmembrane region" description="Helical" evidence="2">
    <location>
        <begin position="172"/>
        <end position="193"/>
    </location>
</feature>
<evidence type="ECO:0000313" key="5">
    <source>
        <dbReference type="Proteomes" id="UP000053199"/>
    </source>
</evidence>
<feature type="region of interest" description="Disordered" evidence="1">
    <location>
        <begin position="212"/>
        <end position="240"/>
    </location>
</feature>
<feature type="transmembrane region" description="Helical" evidence="2">
    <location>
        <begin position="96"/>
        <end position="121"/>
    </location>
</feature>
<dbReference type="EMBL" id="LNQM01000004">
    <property type="protein sequence ID" value="KSU76116.1"/>
    <property type="molecule type" value="Genomic_DNA"/>
</dbReference>
<dbReference type="Proteomes" id="UP000053199">
    <property type="component" value="Unassembled WGS sequence"/>
</dbReference>
<protein>
    <recommendedName>
        <fullName evidence="3">Dicarboxylate carrier MatC N-terminal domain-containing protein</fullName>
    </recommendedName>
</protein>
<keyword evidence="2" id="KW-1133">Transmembrane helix</keyword>
<feature type="transmembrane region" description="Helical" evidence="2">
    <location>
        <begin position="6"/>
        <end position="36"/>
    </location>
</feature>
<feature type="transmembrane region" description="Helical" evidence="2">
    <location>
        <begin position="307"/>
        <end position="325"/>
    </location>
</feature>
<feature type="transmembrane region" description="Helical" evidence="2">
    <location>
        <begin position="133"/>
        <end position="157"/>
    </location>
</feature>
<evidence type="ECO:0000313" key="4">
    <source>
        <dbReference type="EMBL" id="KSU76116.1"/>
    </source>
</evidence>
<feature type="transmembrane region" description="Helical" evidence="2">
    <location>
        <begin position="264"/>
        <end position="295"/>
    </location>
</feature>
<name>A0A0V8IMU9_9MICC</name>
<dbReference type="AlphaFoldDB" id="A0A0V8IMU9"/>
<feature type="transmembrane region" description="Helical" evidence="2">
    <location>
        <begin position="428"/>
        <end position="449"/>
    </location>
</feature>